<dbReference type="EMBL" id="JAYFSJ010000009">
    <property type="protein sequence ID" value="MEN7431757.1"/>
    <property type="molecule type" value="Genomic_DNA"/>
</dbReference>
<proteinExistence type="predicted"/>
<gene>
    <name evidence="2" type="ORF">VA599_13435</name>
</gene>
<comment type="caution">
    <text evidence="2">The sequence shown here is derived from an EMBL/GenBank/DDBJ whole genome shotgun (WGS) entry which is preliminary data.</text>
</comment>
<name>A0ABV0CP96_9NEIS</name>
<dbReference type="Proteomes" id="UP001405405">
    <property type="component" value="Unassembled WGS sequence"/>
</dbReference>
<evidence type="ECO:0008006" key="4">
    <source>
        <dbReference type="Google" id="ProtNLM"/>
    </source>
</evidence>
<protein>
    <recommendedName>
        <fullName evidence="4">Phage terminase small subunit P27 family</fullName>
    </recommendedName>
</protein>
<keyword evidence="3" id="KW-1185">Reference proteome</keyword>
<organism evidence="2 3">
    <name type="scientific">Chromobacterium indicum</name>
    <dbReference type="NCBI Taxonomy" id="3110228"/>
    <lineage>
        <taxon>Bacteria</taxon>
        <taxon>Pseudomonadati</taxon>
        <taxon>Pseudomonadota</taxon>
        <taxon>Betaproteobacteria</taxon>
        <taxon>Neisseriales</taxon>
        <taxon>Chromobacteriaceae</taxon>
        <taxon>Chromobacterium</taxon>
    </lineage>
</organism>
<dbReference type="RefSeq" id="WP_346788999.1">
    <property type="nucleotide sequence ID" value="NZ_JAYFSJ010000009.1"/>
</dbReference>
<accession>A0ABV0CP96</accession>
<feature type="region of interest" description="Disordered" evidence="1">
    <location>
        <begin position="74"/>
        <end position="94"/>
    </location>
</feature>
<feature type="region of interest" description="Disordered" evidence="1">
    <location>
        <begin position="1"/>
        <end position="20"/>
    </location>
</feature>
<evidence type="ECO:0000256" key="1">
    <source>
        <dbReference type="SAM" id="MobiDB-lite"/>
    </source>
</evidence>
<evidence type="ECO:0000313" key="3">
    <source>
        <dbReference type="Proteomes" id="UP001405405"/>
    </source>
</evidence>
<evidence type="ECO:0000313" key="2">
    <source>
        <dbReference type="EMBL" id="MEN7431757.1"/>
    </source>
</evidence>
<sequence>MAGKAPLRAGSGAMPKPPAFLTSKRSRDVWKYTINALDSAGLDWTSALLQVALLADKVDDWRTHVEEVDRYGHRYDEDANGGSLETDESRAERRARGEVMKDLDEGGLTVMSAGQVRALDRMLTADLFAADPFAAMDQLDNGSVNLPQKPPWSMTKAEARIWREIQPLLQASGFDYSTAGIALGLICAAISDWKACKQWILDNRGKIFAAAKETGRRYEVSASYNRAKIAKQMRELLKRNGMTVASCARTKALSKGRVISEDLAELLGYINDRPD</sequence>
<reference evidence="2 3" key="1">
    <citation type="submission" date="2023-12" db="EMBL/GenBank/DDBJ databases">
        <title>Chromobacterium sp. strain TRC.1.1.SA producing antimicrobial pigment.</title>
        <authorList>
            <person name="Verma N."/>
            <person name="Choksket S."/>
            <person name="Pinnaka A.K."/>
            <person name="Korpole S."/>
        </authorList>
    </citation>
    <scope>NUCLEOTIDE SEQUENCE [LARGE SCALE GENOMIC DNA]</scope>
    <source>
        <strain evidence="2 3">TRC1.1.SA</strain>
    </source>
</reference>